<keyword evidence="3" id="KW-0378">Hydrolase</keyword>
<keyword evidence="5" id="KW-0732">Signal</keyword>
<dbReference type="SUPFAM" id="SSF55383">
    <property type="entry name" value="Copper amine oxidase, domain N"/>
    <property type="match status" value="1"/>
</dbReference>
<dbReference type="Pfam" id="PF00877">
    <property type="entry name" value="NLPC_P60"/>
    <property type="match status" value="1"/>
</dbReference>
<dbReference type="PATRIC" id="fig|1178515.4.peg.1750"/>
<evidence type="ECO:0000256" key="2">
    <source>
        <dbReference type="ARBA" id="ARBA00022670"/>
    </source>
</evidence>
<evidence type="ECO:0000256" key="4">
    <source>
        <dbReference type="ARBA" id="ARBA00022807"/>
    </source>
</evidence>
<evidence type="ECO:0000259" key="6">
    <source>
        <dbReference type="PROSITE" id="PS51935"/>
    </source>
</evidence>
<feature type="signal peptide" evidence="5">
    <location>
        <begin position="1"/>
        <end position="27"/>
    </location>
</feature>
<feature type="chain" id="PRO_5008000788" description="NlpC/P60 domain-containing protein" evidence="5">
    <location>
        <begin position="28"/>
        <end position="264"/>
    </location>
</feature>
<sequence length="264" mass="28337">MKKMYRSMVLSCAVLASAIALPVVSQAAVNVQVNDNLVKFNSDAKPFLYGSRVQIPLRTVSENLGFDVQWKESGQVLLSNGEKNIVLGSAETATSAKGKTFVPLRFVSEELGIDVDWFGKVNLAVVNADGTTNPPVLHPVKAAYDNSGLSDKILKSARSYLGVPYKWGGTTTAGFDCSGFINYIFEKNGVSLPRTSSQMFKSSGERTAHPEPGDLVFFGKSGVDHVGVYIGNNQFISASNNGVDVDSMGSSYWGSRYIGAKSVI</sequence>
<evidence type="ECO:0000256" key="1">
    <source>
        <dbReference type="ARBA" id="ARBA00007074"/>
    </source>
</evidence>
<organism evidence="7 8">
    <name type="scientific">Paenibacillus swuensis</name>
    <dbReference type="NCBI Taxonomy" id="1178515"/>
    <lineage>
        <taxon>Bacteria</taxon>
        <taxon>Bacillati</taxon>
        <taxon>Bacillota</taxon>
        <taxon>Bacilli</taxon>
        <taxon>Bacillales</taxon>
        <taxon>Paenibacillaceae</taxon>
        <taxon>Paenibacillus</taxon>
    </lineage>
</organism>
<dbReference type="Pfam" id="PF07833">
    <property type="entry name" value="Cu_amine_oxidN1"/>
    <property type="match status" value="2"/>
</dbReference>
<dbReference type="EMBL" id="CP011388">
    <property type="protein sequence ID" value="ANE46356.1"/>
    <property type="molecule type" value="Genomic_DNA"/>
</dbReference>
<dbReference type="AlphaFoldDB" id="A0A172THC1"/>
<dbReference type="OrthoDB" id="9813118at2"/>
<feature type="domain" description="NlpC/P60" evidence="6">
    <location>
        <begin position="147"/>
        <end position="264"/>
    </location>
</feature>
<accession>A0A172THC1</accession>
<keyword evidence="2" id="KW-0645">Protease</keyword>
<dbReference type="GO" id="GO:0008234">
    <property type="term" value="F:cysteine-type peptidase activity"/>
    <property type="evidence" value="ECO:0007669"/>
    <property type="project" value="UniProtKB-KW"/>
</dbReference>
<dbReference type="InterPro" id="IPR036582">
    <property type="entry name" value="Mao_N_sf"/>
</dbReference>
<evidence type="ECO:0000313" key="8">
    <source>
        <dbReference type="Proteomes" id="UP000076927"/>
    </source>
</evidence>
<dbReference type="InterPro" id="IPR051202">
    <property type="entry name" value="Peptidase_C40"/>
</dbReference>
<comment type="similarity">
    <text evidence="1">Belongs to the peptidase C40 family.</text>
</comment>
<evidence type="ECO:0000256" key="3">
    <source>
        <dbReference type="ARBA" id="ARBA00022801"/>
    </source>
</evidence>
<protein>
    <recommendedName>
        <fullName evidence="6">NlpC/P60 domain-containing protein</fullName>
    </recommendedName>
</protein>
<reference evidence="7 8" key="1">
    <citation type="submission" date="2015-01" db="EMBL/GenBank/DDBJ databases">
        <title>Paenibacillus swuensis/DY6/whole genome sequencing.</title>
        <authorList>
            <person name="Kim M.K."/>
            <person name="Srinivasan S."/>
            <person name="Lee J.-J."/>
        </authorList>
    </citation>
    <scope>NUCLEOTIDE SEQUENCE [LARGE SCALE GENOMIC DNA]</scope>
    <source>
        <strain evidence="7 8">DY6</strain>
    </source>
</reference>
<dbReference type="PANTHER" id="PTHR47053">
    <property type="entry name" value="MUREIN DD-ENDOPEPTIDASE MEPH-RELATED"/>
    <property type="match status" value="1"/>
</dbReference>
<dbReference type="KEGG" id="pswu:SY83_08765"/>
<dbReference type="InterPro" id="IPR000064">
    <property type="entry name" value="NLP_P60_dom"/>
</dbReference>
<keyword evidence="8" id="KW-1185">Reference proteome</keyword>
<dbReference type="PROSITE" id="PS51935">
    <property type="entry name" value="NLPC_P60"/>
    <property type="match status" value="1"/>
</dbReference>
<dbReference type="GO" id="GO:0006508">
    <property type="term" value="P:proteolysis"/>
    <property type="evidence" value="ECO:0007669"/>
    <property type="project" value="UniProtKB-KW"/>
</dbReference>
<dbReference type="STRING" id="1178515.SY83_08765"/>
<gene>
    <name evidence="7" type="ORF">SY83_08765</name>
</gene>
<dbReference type="PANTHER" id="PTHR47053:SF1">
    <property type="entry name" value="MUREIN DD-ENDOPEPTIDASE MEPH-RELATED"/>
    <property type="match status" value="1"/>
</dbReference>
<dbReference type="InterPro" id="IPR012854">
    <property type="entry name" value="Cu_amine_oxidase-like_N"/>
</dbReference>
<dbReference type="SUPFAM" id="SSF54001">
    <property type="entry name" value="Cysteine proteinases"/>
    <property type="match status" value="1"/>
</dbReference>
<name>A0A172THC1_9BACL</name>
<keyword evidence="4" id="KW-0788">Thiol protease</keyword>
<dbReference type="InterPro" id="IPR038765">
    <property type="entry name" value="Papain-like_cys_pep_sf"/>
</dbReference>
<proteinExistence type="inferred from homology"/>
<dbReference type="Proteomes" id="UP000076927">
    <property type="component" value="Chromosome"/>
</dbReference>
<dbReference type="Gene3D" id="3.90.1720.10">
    <property type="entry name" value="endopeptidase domain like (from Nostoc punctiforme)"/>
    <property type="match status" value="1"/>
</dbReference>
<evidence type="ECO:0000256" key="5">
    <source>
        <dbReference type="SAM" id="SignalP"/>
    </source>
</evidence>
<evidence type="ECO:0000313" key="7">
    <source>
        <dbReference type="EMBL" id="ANE46356.1"/>
    </source>
</evidence>